<gene>
    <name evidence="4" type="ORF">Ga0061069_103278</name>
</gene>
<dbReference type="Pfam" id="PF01578">
    <property type="entry name" value="Cytochrom_C_asm"/>
    <property type="match status" value="1"/>
</dbReference>
<protein>
    <submittedName>
        <fullName evidence="4">ABC-type uncharacterized transport system, permease component</fullName>
    </submittedName>
</protein>
<dbReference type="InterPro" id="IPR002541">
    <property type="entry name" value="Cyt_c_assembly"/>
</dbReference>
<dbReference type="STRING" id="339866.GCA_001418255_01157"/>
<feature type="chain" id="PRO_5005504634" evidence="2">
    <location>
        <begin position="28"/>
        <end position="279"/>
    </location>
</feature>
<dbReference type="GO" id="GO:0020037">
    <property type="term" value="F:heme binding"/>
    <property type="evidence" value="ECO:0007669"/>
    <property type="project" value="InterPro"/>
</dbReference>
<keyword evidence="2" id="KW-0732">Signal</keyword>
<feature type="transmembrane region" description="Helical" evidence="1">
    <location>
        <begin position="187"/>
        <end position="209"/>
    </location>
</feature>
<sequence>MSILVNSLAFAFYMLAAVLSRPVPAMASGDAQGGEPGAKPRPERWSTWVMALAWIAQTITFAMVLHGELQPHFGFAQALSVTFWLVAAVYWVESLYYPLQKLRSWICLLAAMSILLSWVFPGTFTPPYGAGPTFALHWAMGIAAYGLFGAAVLHGILLWTAERSLHRGKGAVSGVSRSLPLLTLEKLTYRLAGVGFVLLTASLVFAATFSEELFGKPFEFNHQAVFGIASWLIFAVLMFGRVFLGWRGTRALGWLFGGTVLLMLTYVGSRFVLQVILQR</sequence>
<keyword evidence="1" id="KW-1133">Transmembrane helix</keyword>
<evidence type="ECO:0000259" key="3">
    <source>
        <dbReference type="Pfam" id="PF01578"/>
    </source>
</evidence>
<feature type="transmembrane region" description="Helical" evidence="1">
    <location>
        <begin position="136"/>
        <end position="159"/>
    </location>
</feature>
<organism evidence="4 5">
    <name type="scientific">Thiomonas bhubaneswarensis</name>
    <dbReference type="NCBI Taxonomy" id="339866"/>
    <lineage>
        <taxon>Bacteria</taxon>
        <taxon>Pseudomonadati</taxon>
        <taxon>Pseudomonadota</taxon>
        <taxon>Betaproteobacteria</taxon>
        <taxon>Burkholderiales</taxon>
        <taxon>Thiomonas</taxon>
    </lineage>
</organism>
<dbReference type="GO" id="GO:0017004">
    <property type="term" value="P:cytochrome complex assembly"/>
    <property type="evidence" value="ECO:0007669"/>
    <property type="project" value="InterPro"/>
</dbReference>
<dbReference type="AlphaFoldDB" id="A0A0K6HYC7"/>
<feature type="transmembrane region" description="Helical" evidence="1">
    <location>
        <begin position="104"/>
        <end position="124"/>
    </location>
</feature>
<accession>A0A0K6HYC7</accession>
<keyword evidence="1" id="KW-0472">Membrane</keyword>
<dbReference type="InterPro" id="IPR052372">
    <property type="entry name" value="YpjD/HemX"/>
</dbReference>
<evidence type="ECO:0000256" key="2">
    <source>
        <dbReference type="SAM" id="SignalP"/>
    </source>
</evidence>
<evidence type="ECO:0000313" key="5">
    <source>
        <dbReference type="Proteomes" id="UP000183649"/>
    </source>
</evidence>
<keyword evidence="5" id="KW-1185">Reference proteome</keyword>
<feature type="signal peptide" evidence="2">
    <location>
        <begin position="1"/>
        <end position="27"/>
    </location>
</feature>
<dbReference type="Proteomes" id="UP000183649">
    <property type="component" value="Unassembled WGS sequence"/>
</dbReference>
<evidence type="ECO:0000256" key="1">
    <source>
        <dbReference type="SAM" id="Phobius"/>
    </source>
</evidence>
<dbReference type="PANTHER" id="PTHR38034:SF1">
    <property type="entry name" value="INNER MEMBRANE PROTEIN YPJD"/>
    <property type="match status" value="1"/>
</dbReference>
<name>A0A0K6HYC7_9BURK</name>
<proteinExistence type="predicted"/>
<feature type="transmembrane region" description="Helical" evidence="1">
    <location>
        <begin position="251"/>
        <end position="273"/>
    </location>
</feature>
<dbReference type="EMBL" id="CYHF01000003">
    <property type="protein sequence ID" value="CUA95831.1"/>
    <property type="molecule type" value="Genomic_DNA"/>
</dbReference>
<feature type="domain" description="Cytochrome c assembly protein" evidence="3">
    <location>
        <begin position="52"/>
        <end position="276"/>
    </location>
</feature>
<dbReference type="OrthoDB" id="9780793at2"/>
<dbReference type="PANTHER" id="PTHR38034">
    <property type="entry name" value="INNER MEMBRANE PROTEIN YPJD"/>
    <property type="match status" value="1"/>
</dbReference>
<feature type="transmembrane region" description="Helical" evidence="1">
    <location>
        <begin position="73"/>
        <end position="92"/>
    </location>
</feature>
<keyword evidence="1" id="KW-0812">Transmembrane</keyword>
<evidence type="ECO:0000313" key="4">
    <source>
        <dbReference type="EMBL" id="CUA95831.1"/>
    </source>
</evidence>
<feature type="transmembrane region" description="Helical" evidence="1">
    <location>
        <begin position="224"/>
        <end position="244"/>
    </location>
</feature>
<reference evidence="5" key="1">
    <citation type="submission" date="2015-08" db="EMBL/GenBank/DDBJ databases">
        <authorList>
            <person name="Varghese N."/>
        </authorList>
    </citation>
    <scope>NUCLEOTIDE SEQUENCE [LARGE SCALE GENOMIC DNA]</scope>
    <source>
        <strain evidence="5">DSM 18181</strain>
    </source>
</reference>